<dbReference type="Proteomes" id="UP000199135">
    <property type="component" value="Unassembled WGS sequence"/>
</dbReference>
<dbReference type="InterPro" id="IPR001387">
    <property type="entry name" value="Cro/C1-type_HTH"/>
</dbReference>
<evidence type="ECO:0000256" key="1">
    <source>
        <dbReference type="ARBA" id="ARBA00023125"/>
    </source>
</evidence>
<dbReference type="CDD" id="cd02209">
    <property type="entry name" value="cupin_XRE_C"/>
    <property type="match status" value="1"/>
</dbReference>
<dbReference type="PANTHER" id="PTHR46797">
    <property type="entry name" value="HTH-TYPE TRANSCRIPTIONAL REGULATOR"/>
    <property type="match status" value="1"/>
</dbReference>
<accession>A0A1H6ISA4</accession>
<keyword evidence="1" id="KW-0238">DNA-binding</keyword>
<proteinExistence type="predicted"/>
<evidence type="ECO:0000313" key="3">
    <source>
        <dbReference type="EMBL" id="SEH52147.1"/>
    </source>
</evidence>
<evidence type="ECO:0000259" key="2">
    <source>
        <dbReference type="PROSITE" id="PS50943"/>
    </source>
</evidence>
<protein>
    <submittedName>
        <fullName evidence="3">Transcriptional regulator, XRE family with cupin sensor</fullName>
    </submittedName>
</protein>
<dbReference type="InterPro" id="IPR013096">
    <property type="entry name" value="Cupin_2"/>
</dbReference>
<dbReference type="PROSITE" id="PS50943">
    <property type="entry name" value="HTH_CROC1"/>
    <property type="match status" value="1"/>
</dbReference>
<dbReference type="RefSeq" id="WP_078687444.1">
    <property type="nucleotide sequence ID" value="NZ_FNWT01000004.1"/>
</dbReference>
<dbReference type="SUPFAM" id="SSF47413">
    <property type="entry name" value="lambda repressor-like DNA-binding domains"/>
    <property type="match status" value="1"/>
</dbReference>
<dbReference type="PANTHER" id="PTHR46797:SF19">
    <property type="entry name" value="BLL2473 PROTEIN"/>
    <property type="match status" value="1"/>
</dbReference>
<organism evidence="3 4">
    <name type="scientific">Parafannyhessea umbonata</name>
    <dbReference type="NCBI Taxonomy" id="604330"/>
    <lineage>
        <taxon>Bacteria</taxon>
        <taxon>Bacillati</taxon>
        <taxon>Actinomycetota</taxon>
        <taxon>Coriobacteriia</taxon>
        <taxon>Coriobacteriales</taxon>
        <taxon>Atopobiaceae</taxon>
        <taxon>Parafannyhessea</taxon>
    </lineage>
</organism>
<dbReference type="InterPro" id="IPR014710">
    <property type="entry name" value="RmlC-like_jellyroll"/>
</dbReference>
<dbReference type="InterPro" id="IPR010982">
    <property type="entry name" value="Lambda_DNA-bd_dom_sf"/>
</dbReference>
<reference evidence="3 4" key="1">
    <citation type="submission" date="2016-10" db="EMBL/GenBank/DDBJ databases">
        <authorList>
            <person name="Varghese N."/>
            <person name="Submissions S."/>
        </authorList>
    </citation>
    <scope>NUCLEOTIDE SEQUENCE [LARGE SCALE GENOMIC DNA]</scope>
    <source>
        <strain evidence="3 4">WCP15</strain>
    </source>
</reference>
<dbReference type="InterPro" id="IPR050807">
    <property type="entry name" value="TransReg_Diox_bact_type"/>
</dbReference>
<dbReference type="Gene3D" id="2.60.120.10">
    <property type="entry name" value="Jelly Rolls"/>
    <property type="match status" value="1"/>
</dbReference>
<dbReference type="Pfam" id="PF07883">
    <property type="entry name" value="Cupin_2"/>
    <property type="match status" value="1"/>
</dbReference>
<keyword evidence="4" id="KW-1185">Reference proteome</keyword>
<dbReference type="InterPro" id="IPR011051">
    <property type="entry name" value="RmlC_Cupin_sf"/>
</dbReference>
<dbReference type="CDD" id="cd00093">
    <property type="entry name" value="HTH_XRE"/>
    <property type="match status" value="1"/>
</dbReference>
<dbReference type="SUPFAM" id="SSF51182">
    <property type="entry name" value="RmlC-like cupins"/>
    <property type="match status" value="1"/>
</dbReference>
<evidence type="ECO:0000313" key="4">
    <source>
        <dbReference type="Proteomes" id="UP000199135"/>
    </source>
</evidence>
<comment type="caution">
    <text evidence="3">The sequence shown here is derived from an EMBL/GenBank/DDBJ whole genome shotgun (WGS) entry which is preliminary data.</text>
</comment>
<dbReference type="SMART" id="SM00530">
    <property type="entry name" value="HTH_XRE"/>
    <property type="match status" value="1"/>
</dbReference>
<sequence>MEFSGDELAEREQRQEIANRIRSLREDNELSIQEMAWATGRSPEEYEARESGEADLTFTFLFKCARKLGVDITELMTGESPHIKWYSIVRAHEGMQIKRHSQFEYLHKAPFFEGRMCEPFLVDVPYDEKLQHEPIHLSYHAGQELDLVIKGHLRFQFEDHAEDVGPGDTLLYDSGRGHGIIAIDGEDAQIFAVVLPTEERDMDPDNKPIEGIR</sequence>
<dbReference type="Gene3D" id="1.10.260.40">
    <property type="entry name" value="lambda repressor-like DNA-binding domains"/>
    <property type="match status" value="1"/>
</dbReference>
<dbReference type="EMBL" id="FNWT01000004">
    <property type="protein sequence ID" value="SEH52147.1"/>
    <property type="molecule type" value="Genomic_DNA"/>
</dbReference>
<name>A0A1H6ISA4_9ACTN</name>
<dbReference type="Pfam" id="PF01381">
    <property type="entry name" value="HTH_3"/>
    <property type="match status" value="1"/>
</dbReference>
<feature type="domain" description="HTH cro/C1-type" evidence="2">
    <location>
        <begin position="21"/>
        <end position="75"/>
    </location>
</feature>
<gene>
    <name evidence="3" type="ORF">SAMN05216447_104142</name>
</gene>